<evidence type="ECO:0000313" key="3">
    <source>
        <dbReference type="Proteomes" id="UP000625316"/>
    </source>
</evidence>
<evidence type="ECO:0000313" key="2">
    <source>
        <dbReference type="EMBL" id="MBE9029335.1"/>
    </source>
</evidence>
<organism evidence="2 3">
    <name type="scientific">Romeriopsis navalis LEGE 11480</name>
    <dbReference type="NCBI Taxonomy" id="2777977"/>
    <lineage>
        <taxon>Bacteria</taxon>
        <taxon>Bacillati</taxon>
        <taxon>Cyanobacteriota</taxon>
        <taxon>Cyanophyceae</taxon>
        <taxon>Leptolyngbyales</taxon>
        <taxon>Leptolyngbyaceae</taxon>
        <taxon>Romeriopsis</taxon>
        <taxon>Romeriopsis navalis</taxon>
    </lineage>
</organism>
<dbReference type="AlphaFoldDB" id="A0A928VMP9"/>
<evidence type="ECO:0000259" key="1">
    <source>
        <dbReference type="Pfam" id="PF14833"/>
    </source>
</evidence>
<dbReference type="SUPFAM" id="SSF48179">
    <property type="entry name" value="6-phosphogluconate dehydrogenase C-terminal domain-like"/>
    <property type="match status" value="1"/>
</dbReference>
<dbReference type="GO" id="GO:0051287">
    <property type="term" value="F:NAD binding"/>
    <property type="evidence" value="ECO:0007669"/>
    <property type="project" value="InterPro"/>
</dbReference>
<feature type="domain" description="3-hydroxyisobutyrate dehydrogenase-like NAD-binding" evidence="1">
    <location>
        <begin position="14"/>
        <end position="66"/>
    </location>
</feature>
<proteinExistence type="predicted"/>
<gene>
    <name evidence="2" type="ORF">IQ266_06110</name>
</gene>
<dbReference type="Proteomes" id="UP000625316">
    <property type="component" value="Unassembled WGS sequence"/>
</dbReference>
<protein>
    <submittedName>
        <fullName evidence="2">NAD-binding protein</fullName>
    </submittedName>
</protein>
<dbReference type="Gene3D" id="1.10.1040.10">
    <property type="entry name" value="N-(1-d-carboxylethyl)-l-norvaline Dehydrogenase, domain 2"/>
    <property type="match status" value="1"/>
</dbReference>
<dbReference type="InterPro" id="IPR008927">
    <property type="entry name" value="6-PGluconate_DH-like_C_sf"/>
</dbReference>
<comment type="caution">
    <text evidence="2">The sequence shown here is derived from an EMBL/GenBank/DDBJ whole genome shotgun (WGS) entry which is preliminary data.</text>
</comment>
<accession>A0A928VMP9</accession>
<reference evidence="2" key="1">
    <citation type="submission" date="2020-10" db="EMBL/GenBank/DDBJ databases">
        <authorList>
            <person name="Castelo-Branco R."/>
            <person name="Eusebio N."/>
            <person name="Adriana R."/>
            <person name="Vieira A."/>
            <person name="Brugerolle De Fraissinette N."/>
            <person name="Rezende De Castro R."/>
            <person name="Schneider M.P."/>
            <person name="Vasconcelos V."/>
            <person name="Leao P.N."/>
        </authorList>
    </citation>
    <scope>NUCLEOTIDE SEQUENCE</scope>
    <source>
        <strain evidence="2">LEGE 11480</strain>
    </source>
</reference>
<dbReference type="InterPro" id="IPR029154">
    <property type="entry name" value="HIBADH-like_NADP-bd"/>
</dbReference>
<dbReference type="EMBL" id="JADEXQ010000014">
    <property type="protein sequence ID" value="MBE9029335.1"/>
    <property type="molecule type" value="Genomic_DNA"/>
</dbReference>
<keyword evidence="3" id="KW-1185">Reference proteome</keyword>
<dbReference type="Pfam" id="PF14833">
    <property type="entry name" value="NAD_binding_11"/>
    <property type="match status" value="1"/>
</dbReference>
<dbReference type="InterPro" id="IPR013328">
    <property type="entry name" value="6PGD_dom2"/>
</dbReference>
<sequence length="75" mass="8043">MDYSLSDTLADRPCCRTDFTPGFKLDLFWKDMNLVQQTGRKMGVPLMGSGGVVPLMDTLIAQGQGGRFSSGVGAV</sequence>
<name>A0A928VMP9_9CYAN</name>